<dbReference type="GO" id="GO:0000439">
    <property type="term" value="C:transcription factor TFIIH core complex"/>
    <property type="evidence" value="ECO:0007669"/>
    <property type="project" value="InterPro"/>
</dbReference>
<evidence type="ECO:0000256" key="5">
    <source>
        <dbReference type="ARBA" id="ARBA00023163"/>
    </source>
</evidence>
<dbReference type="PANTHER" id="PTHR12856">
    <property type="entry name" value="TRANSCRIPTION INITIATION FACTOR IIH-RELATED"/>
    <property type="match status" value="1"/>
</dbReference>
<dbReference type="EMBL" id="JAVRRJ010000003">
    <property type="protein sequence ID" value="KAK5086638.1"/>
    <property type="molecule type" value="Genomic_DNA"/>
</dbReference>
<feature type="domain" description="BSD" evidence="9">
    <location>
        <begin position="188"/>
        <end position="236"/>
    </location>
</feature>
<comment type="similarity">
    <text evidence="2">Belongs to the TFB1 family.</text>
</comment>
<comment type="caution">
    <text evidence="10">The sequence shown here is derived from an EMBL/GenBank/DDBJ whole genome shotgun (WGS) entry which is preliminary data.</text>
</comment>
<dbReference type="SUPFAM" id="SSF50729">
    <property type="entry name" value="PH domain-like"/>
    <property type="match status" value="1"/>
</dbReference>
<evidence type="ECO:0000259" key="9">
    <source>
        <dbReference type="PROSITE" id="PS50858"/>
    </source>
</evidence>
<dbReference type="Gene3D" id="2.30.29.30">
    <property type="entry name" value="Pleckstrin-homology domain (PH domain)/Phosphotyrosine-binding domain (PTB)"/>
    <property type="match status" value="1"/>
</dbReference>
<evidence type="ECO:0000313" key="10">
    <source>
        <dbReference type="EMBL" id="KAK5086638.1"/>
    </source>
</evidence>
<dbReference type="Pfam" id="PF03909">
    <property type="entry name" value="BSD"/>
    <property type="match status" value="1"/>
</dbReference>
<dbReference type="InterPro" id="IPR013876">
    <property type="entry name" value="TFIIH_BTF_p62_N"/>
</dbReference>
<accession>A0AAN7Y6R9</accession>
<feature type="region of interest" description="Disordered" evidence="8">
    <location>
        <begin position="1"/>
        <end position="35"/>
    </location>
</feature>
<organism evidence="10 11">
    <name type="scientific">Lithohypha guttulata</name>
    <dbReference type="NCBI Taxonomy" id="1690604"/>
    <lineage>
        <taxon>Eukaryota</taxon>
        <taxon>Fungi</taxon>
        <taxon>Dikarya</taxon>
        <taxon>Ascomycota</taxon>
        <taxon>Pezizomycotina</taxon>
        <taxon>Eurotiomycetes</taxon>
        <taxon>Chaetothyriomycetidae</taxon>
        <taxon>Chaetothyriales</taxon>
        <taxon>Trichomeriaceae</taxon>
        <taxon>Lithohypha</taxon>
    </lineage>
</organism>
<dbReference type="AlphaFoldDB" id="A0AAN7Y6R9"/>
<dbReference type="CDD" id="cd13229">
    <property type="entry name" value="PH_TFIIH"/>
    <property type="match status" value="1"/>
</dbReference>
<proteinExistence type="inferred from homology"/>
<dbReference type="Gene3D" id="1.10.3970.10">
    <property type="entry name" value="BSD domain"/>
    <property type="match status" value="1"/>
</dbReference>
<evidence type="ECO:0000313" key="11">
    <source>
        <dbReference type="Proteomes" id="UP001309876"/>
    </source>
</evidence>
<evidence type="ECO:0000256" key="2">
    <source>
        <dbReference type="ARBA" id="ARBA00009448"/>
    </source>
</evidence>
<dbReference type="InterPro" id="IPR027079">
    <property type="entry name" value="Tfb1/GTF2H1"/>
</dbReference>
<name>A0AAN7Y6R9_9EURO</name>
<keyword evidence="11" id="KW-1185">Reference proteome</keyword>
<evidence type="ECO:0000256" key="3">
    <source>
        <dbReference type="ARBA" id="ARBA00022737"/>
    </source>
</evidence>
<dbReference type="Proteomes" id="UP001309876">
    <property type="component" value="Unassembled WGS sequence"/>
</dbReference>
<feature type="coiled-coil region" evidence="7">
    <location>
        <begin position="510"/>
        <end position="537"/>
    </location>
</feature>
<keyword evidence="3" id="KW-0677">Repeat</keyword>
<dbReference type="GO" id="GO:0006289">
    <property type="term" value="P:nucleotide-excision repair"/>
    <property type="evidence" value="ECO:0007669"/>
    <property type="project" value="InterPro"/>
</dbReference>
<dbReference type="InterPro" id="IPR011993">
    <property type="entry name" value="PH-like_dom_sf"/>
</dbReference>
<keyword evidence="4" id="KW-0805">Transcription regulation</keyword>
<dbReference type="InterPro" id="IPR005607">
    <property type="entry name" value="BSD_dom"/>
</dbReference>
<evidence type="ECO:0000256" key="4">
    <source>
        <dbReference type="ARBA" id="ARBA00023015"/>
    </source>
</evidence>
<keyword evidence="5" id="KW-0804">Transcription</keyword>
<protein>
    <submittedName>
        <fullName evidence="10">RNA polymerase II transcription factor B subunit 1</fullName>
    </submittedName>
</protein>
<gene>
    <name evidence="10" type="primary">TFB1</name>
    <name evidence="10" type="ORF">LTR05_003806</name>
</gene>
<comment type="subcellular location">
    <subcellularLocation>
        <location evidence="1">Nucleus</location>
    </subcellularLocation>
</comment>
<sequence>MSSPSALTLYKKQEGTLAVSKDKKSVSWTPSQPAGASPALVVDVVRITNLQQTPADKPKVMLKVFVTEPGQKEPGTHVFQFASKTDARGEANAIRDTLSSAMAKASQAATATSNGAGPSAAMAIAAAISGGKGASWEDDETLVSDFTKQFWASRVHLLRAHALAQSQSKGLYNVFSEIKRTDEGGRQQLNLTSEHIKAIFEQYPIMRIVYDEIVPKKIKDDREFWSRFFQSQLYSVLRGLKVDRRLEAKDAIFDLYLDHPELTGQRPTSSELHIPKFIDLEGNEENHSQRQGNRPDMENQQKVLEKGPIIRRLNLISEKLMAAVKPSDADMSAPIGIDESEYEQLRLRDLALTEQQQHIKLNIQKQSQLYADTNSAAEDIDAARIRALNPTKAIQKVCRDLDQHYSASGAAPTTDMDLDEADEDIDDADLADKPHVVGSLLASEHIHSLIEAHRAQSTEADTIGTNPKSYGGLSESVYERLVLTHATSLEFLHQFWSAFHSGDPARVGEVASLVESLDRARERIEAIARDAQGERDAKIKSLEAQTAEIFRVTGKRKKVDKNAVGGGEAVVKQLLGPSLRSLQVAVDTYKRTYEEQISELQRIED</sequence>
<dbReference type="Pfam" id="PF08567">
    <property type="entry name" value="PH_TFIIH"/>
    <property type="match status" value="1"/>
</dbReference>
<dbReference type="GO" id="GO:0006351">
    <property type="term" value="P:DNA-templated transcription"/>
    <property type="evidence" value="ECO:0007669"/>
    <property type="project" value="InterPro"/>
</dbReference>
<reference evidence="10 11" key="1">
    <citation type="submission" date="2023-08" db="EMBL/GenBank/DDBJ databases">
        <title>Black Yeasts Isolated from many extreme environments.</title>
        <authorList>
            <person name="Coleine C."/>
            <person name="Stajich J.E."/>
            <person name="Selbmann L."/>
        </authorList>
    </citation>
    <scope>NUCLEOTIDE SEQUENCE [LARGE SCALE GENOMIC DNA]</scope>
    <source>
        <strain evidence="10 11">CCFEE 5910</strain>
    </source>
</reference>
<evidence type="ECO:0000256" key="6">
    <source>
        <dbReference type="ARBA" id="ARBA00023242"/>
    </source>
</evidence>
<dbReference type="PROSITE" id="PS50858">
    <property type="entry name" value="BSD"/>
    <property type="match status" value="1"/>
</dbReference>
<dbReference type="InterPro" id="IPR035925">
    <property type="entry name" value="BSD_dom_sf"/>
</dbReference>
<evidence type="ECO:0000256" key="1">
    <source>
        <dbReference type="ARBA" id="ARBA00004123"/>
    </source>
</evidence>
<dbReference type="SMART" id="SM00751">
    <property type="entry name" value="BSD"/>
    <property type="match status" value="1"/>
</dbReference>
<evidence type="ECO:0000256" key="8">
    <source>
        <dbReference type="SAM" id="MobiDB-lite"/>
    </source>
</evidence>
<keyword evidence="7" id="KW-0175">Coiled coil</keyword>
<evidence type="ECO:0000256" key="7">
    <source>
        <dbReference type="SAM" id="Coils"/>
    </source>
</evidence>
<keyword evidence="6" id="KW-0539">Nucleus</keyword>